<feature type="chain" id="PRO_5033042499" evidence="1">
    <location>
        <begin position="20"/>
        <end position="140"/>
    </location>
</feature>
<dbReference type="EMBL" id="NMUH01001806">
    <property type="protein sequence ID" value="MQL95571.1"/>
    <property type="molecule type" value="Genomic_DNA"/>
</dbReference>
<keyword evidence="3" id="KW-1185">Reference proteome</keyword>
<feature type="non-terminal residue" evidence="2">
    <location>
        <position position="140"/>
    </location>
</feature>
<sequence length="140" mass="14840">VATALVVAFLLPLFWVVICMHAACRMLGGHADVDSGKAMASYVAFSSRCRATSRGAAAGLSRAIWRYGVDFGALSPPVTLALEILVLVPSDGSLVTMGSLPVRPAAEAMVCLTDDLCISIIDGEWIYTSSIRAKYVHSHL</sequence>
<protein>
    <submittedName>
        <fullName evidence="2">Uncharacterized protein</fullName>
    </submittedName>
</protein>
<keyword evidence="1" id="KW-0732">Signal</keyword>
<reference evidence="2" key="1">
    <citation type="submission" date="2017-07" db="EMBL/GenBank/DDBJ databases">
        <title>Taro Niue Genome Assembly and Annotation.</title>
        <authorList>
            <person name="Atibalentja N."/>
            <person name="Keating K."/>
            <person name="Fields C.J."/>
        </authorList>
    </citation>
    <scope>NUCLEOTIDE SEQUENCE</scope>
    <source>
        <strain evidence="2">Niue_2</strain>
        <tissue evidence="2">Leaf</tissue>
    </source>
</reference>
<evidence type="ECO:0000313" key="2">
    <source>
        <dbReference type="EMBL" id="MQL95571.1"/>
    </source>
</evidence>
<name>A0A843VG02_COLES</name>
<accession>A0A843VG02</accession>
<dbReference type="AlphaFoldDB" id="A0A843VG02"/>
<gene>
    <name evidence="2" type="ORF">Taro_028240</name>
</gene>
<comment type="caution">
    <text evidence="2">The sequence shown here is derived from an EMBL/GenBank/DDBJ whole genome shotgun (WGS) entry which is preliminary data.</text>
</comment>
<proteinExistence type="predicted"/>
<evidence type="ECO:0000256" key="1">
    <source>
        <dbReference type="SAM" id="SignalP"/>
    </source>
</evidence>
<evidence type="ECO:0000313" key="3">
    <source>
        <dbReference type="Proteomes" id="UP000652761"/>
    </source>
</evidence>
<feature type="signal peptide" evidence="1">
    <location>
        <begin position="1"/>
        <end position="19"/>
    </location>
</feature>
<organism evidence="2 3">
    <name type="scientific">Colocasia esculenta</name>
    <name type="common">Wild taro</name>
    <name type="synonym">Arum esculentum</name>
    <dbReference type="NCBI Taxonomy" id="4460"/>
    <lineage>
        <taxon>Eukaryota</taxon>
        <taxon>Viridiplantae</taxon>
        <taxon>Streptophyta</taxon>
        <taxon>Embryophyta</taxon>
        <taxon>Tracheophyta</taxon>
        <taxon>Spermatophyta</taxon>
        <taxon>Magnoliopsida</taxon>
        <taxon>Liliopsida</taxon>
        <taxon>Araceae</taxon>
        <taxon>Aroideae</taxon>
        <taxon>Colocasieae</taxon>
        <taxon>Colocasia</taxon>
    </lineage>
</organism>
<dbReference type="Proteomes" id="UP000652761">
    <property type="component" value="Unassembled WGS sequence"/>
</dbReference>